<dbReference type="RefSeq" id="WP_377319261.1">
    <property type="nucleotide sequence ID" value="NZ_JBHUIY010000080.1"/>
</dbReference>
<evidence type="ECO:0000313" key="4">
    <source>
        <dbReference type="Proteomes" id="UP001597296"/>
    </source>
</evidence>
<protein>
    <submittedName>
        <fullName evidence="3">Heavy-metal-associated domain-containing protein</fullName>
    </submittedName>
</protein>
<dbReference type="Gene3D" id="3.30.70.100">
    <property type="match status" value="1"/>
</dbReference>
<dbReference type="SUPFAM" id="SSF55008">
    <property type="entry name" value="HMA, heavy metal-associated domain"/>
    <property type="match status" value="1"/>
</dbReference>
<keyword evidence="4" id="KW-1185">Reference proteome</keyword>
<evidence type="ECO:0000256" key="1">
    <source>
        <dbReference type="ARBA" id="ARBA00022723"/>
    </source>
</evidence>
<dbReference type="PROSITE" id="PS01047">
    <property type="entry name" value="HMA_1"/>
    <property type="match status" value="1"/>
</dbReference>
<name>A0ABW5CET5_9PROT</name>
<dbReference type="CDD" id="cd00371">
    <property type="entry name" value="HMA"/>
    <property type="match status" value="1"/>
</dbReference>
<dbReference type="PROSITE" id="PS50846">
    <property type="entry name" value="HMA_2"/>
    <property type="match status" value="1"/>
</dbReference>
<comment type="caution">
    <text evidence="3">The sequence shown here is derived from an EMBL/GenBank/DDBJ whole genome shotgun (WGS) entry which is preliminary data.</text>
</comment>
<reference evidence="4" key="1">
    <citation type="journal article" date="2019" name="Int. J. Syst. Evol. Microbiol.">
        <title>The Global Catalogue of Microorganisms (GCM) 10K type strain sequencing project: providing services to taxonomists for standard genome sequencing and annotation.</title>
        <authorList>
            <consortium name="The Broad Institute Genomics Platform"/>
            <consortium name="The Broad Institute Genome Sequencing Center for Infectious Disease"/>
            <person name="Wu L."/>
            <person name="Ma J."/>
        </authorList>
    </citation>
    <scope>NUCLEOTIDE SEQUENCE [LARGE SCALE GENOMIC DNA]</scope>
    <source>
        <strain evidence="4">KCTC 15012</strain>
    </source>
</reference>
<accession>A0ABW5CET5</accession>
<gene>
    <name evidence="3" type="ORF">ACFSNB_18470</name>
</gene>
<feature type="domain" description="HMA" evidence="2">
    <location>
        <begin position="1"/>
        <end position="63"/>
    </location>
</feature>
<dbReference type="Proteomes" id="UP001597296">
    <property type="component" value="Unassembled WGS sequence"/>
</dbReference>
<dbReference type="InterPro" id="IPR036163">
    <property type="entry name" value="HMA_dom_sf"/>
</dbReference>
<dbReference type="Pfam" id="PF00403">
    <property type="entry name" value="HMA"/>
    <property type="match status" value="1"/>
</dbReference>
<sequence>MADTYRVAGMSCGGCARAVTEAIEAAAPGATVRVDLAAATVTVEGATAAQVEGAVNGAGFEFGGAAA</sequence>
<dbReference type="InterPro" id="IPR006121">
    <property type="entry name" value="HMA_dom"/>
</dbReference>
<evidence type="ECO:0000259" key="2">
    <source>
        <dbReference type="PROSITE" id="PS50846"/>
    </source>
</evidence>
<proteinExistence type="predicted"/>
<evidence type="ECO:0000313" key="3">
    <source>
        <dbReference type="EMBL" id="MFD2235779.1"/>
    </source>
</evidence>
<organism evidence="3 4">
    <name type="scientific">Phaeospirillum tilakii</name>
    <dbReference type="NCBI Taxonomy" id="741673"/>
    <lineage>
        <taxon>Bacteria</taxon>
        <taxon>Pseudomonadati</taxon>
        <taxon>Pseudomonadota</taxon>
        <taxon>Alphaproteobacteria</taxon>
        <taxon>Rhodospirillales</taxon>
        <taxon>Rhodospirillaceae</taxon>
        <taxon>Phaeospirillum</taxon>
    </lineage>
</organism>
<dbReference type="InterPro" id="IPR017969">
    <property type="entry name" value="Heavy-metal-associated_CS"/>
</dbReference>
<keyword evidence="1" id="KW-0479">Metal-binding</keyword>
<dbReference type="EMBL" id="JBHUIY010000080">
    <property type="protein sequence ID" value="MFD2235779.1"/>
    <property type="molecule type" value="Genomic_DNA"/>
</dbReference>